<feature type="compositionally biased region" description="Basic and acidic residues" evidence="1">
    <location>
        <begin position="12"/>
        <end position="30"/>
    </location>
</feature>
<dbReference type="EMBL" id="CP002207">
    <property type="protein sequence ID" value="ADP31614.1"/>
    <property type="molecule type" value="Genomic_DNA"/>
</dbReference>
<protein>
    <recommendedName>
        <fullName evidence="4">Spore coat protein</fullName>
    </recommendedName>
</protein>
<accession>A0ABM5LV52</accession>
<organism evidence="2 3">
    <name type="scientific">Bacillus atrophaeus (strain 1942)</name>
    <dbReference type="NCBI Taxonomy" id="720555"/>
    <lineage>
        <taxon>Bacteria</taxon>
        <taxon>Bacillati</taxon>
        <taxon>Bacillota</taxon>
        <taxon>Bacilli</taxon>
        <taxon>Bacillales</taxon>
        <taxon>Bacillaceae</taxon>
        <taxon>Bacillus</taxon>
    </lineage>
</organism>
<proteinExistence type="predicted"/>
<evidence type="ECO:0000313" key="3">
    <source>
        <dbReference type="Proteomes" id="UP000006867"/>
    </source>
</evidence>
<evidence type="ECO:0000313" key="2">
    <source>
        <dbReference type="EMBL" id="ADP31614.1"/>
    </source>
</evidence>
<dbReference type="GeneID" id="92916343"/>
<evidence type="ECO:0008006" key="4">
    <source>
        <dbReference type="Google" id="ProtNLM"/>
    </source>
</evidence>
<feature type="region of interest" description="Disordered" evidence="1">
    <location>
        <begin position="1"/>
        <end position="33"/>
    </location>
</feature>
<dbReference type="Proteomes" id="UP000006867">
    <property type="component" value="Chromosome"/>
</dbReference>
<reference evidence="2 3" key="1">
    <citation type="journal article" date="2011" name="Front. Microbiol.">
        <title>Genomic signatures of strain selection and enhancement in Bacillus atrophaeus var. globigii, a historical biowarfare simulant.</title>
        <authorList>
            <person name="Gibbons H.S."/>
            <person name="Broomall S.M."/>
            <person name="McNew L.A."/>
            <person name="Daligault H."/>
            <person name="Chapman C."/>
            <person name="Bruce D."/>
            <person name="Karavis M."/>
            <person name="Krepps M."/>
            <person name="McGregor P.A."/>
            <person name="Hong C."/>
            <person name="Park K.H."/>
            <person name="Akmal A."/>
            <person name="Feldman A."/>
            <person name="Lin J.S."/>
            <person name="Chang W.E."/>
            <person name="Higgs B.W."/>
            <person name="Demirev P."/>
            <person name="Lindquist J."/>
            <person name="Liem A."/>
            <person name="Fochler E."/>
            <person name="Read T.D."/>
            <person name="Tapia R."/>
            <person name="Johnson S."/>
            <person name="Bishop-Lilly K.A."/>
            <person name="Detter C."/>
            <person name="Han C."/>
            <person name="Sozhamannan S."/>
            <person name="Rosenzweig C.N."/>
            <person name="Skowronski E.W."/>
        </authorList>
    </citation>
    <scope>NUCLEOTIDE SEQUENCE [LARGE SCALE GENOMIC DNA]</scope>
    <source>
        <strain evidence="2 3">1942</strain>
    </source>
</reference>
<name>A0ABM5LV52_BACA1</name>
<dbReference type="RefSeq" id="WP_003327598.1">
    <property type="nucleotide sequence ID" value="NC_014639.1"/>
</dbReference>
<keyword evidence="3" id="KW-1185">Reference proteome</keyword>
<evidence type="ECO:0000256" key="1">
    <source>
        <dbReference type="SAM" id="MobiDB-lite"/>
    </source>
</evidence>
<sequence>MDVFSKMMFGDSAEKKEKQDEKEAVSRSGEEETAEAVDYMHVMNQIGSIMNSLDQLKPVLKDLGPMVTALKKKIM</sequence>
<gene>
    <name evidence="2" type="ordered locus">BATR1942_03290</name>
</gene>